<protein>
    <submittedName>
        <fullName evidence="10">Major facilitator superfamily domain, general substrate transporter</fullName>
    </submittedName>
</protein>
<organism evidence="10 11">
    <name type="scientific">Cordyceps fumosorosea (strain ARSEF 2679)</name>
    <name type="common">Isaria fumosorosea</name>
    <dbReference type="NCBI Taxonomy" id="1081104"/>
    <lineage>
        <taxon>Eukaryota</taxon>
        <taxon>Fungi</taxon>
        <taxon>Dikarya</taxon>
        <taxon>Ascomycota</taxon>
        <taxon>Pezizomycotina</taxon>
        <taxon>Sordariomycetes</taxon>
        <taxon>Hypocreomycetidae</taxon>
        <taxon>Hypocreales</taxon>
        <taxon>Cordycipitaceae</taxon>
        <taxon>Cordyceps</taxon>
    </lineage>
</organism>
<keyword evidence="3" id="KW-0813">Transport</keyword>
<evidence type="ECO:0000256" key="4">
    <source>
        <dbReference type="ARBA" id="ARBA00022692"/>
    </source>
</evidence>
<feature type="transmembrane region" description="Helical" evidence="9">
    <location>
        <begin position="397"/>
        <end position="415"/>
    </location>
</feature>
<dbReference type="InterPro" id="IPR036259">
    <property type="entry name" value="MFS_trans_sf"/>
</dbReference>
<dbReference type="EMBL" id="AZHB01000017">
    <property type="protein sequence ID" value="OAA58673.1"/>
    <property type="molecule type" value="Genomic_DNA"/>
</dbReference>
<dbReference type="PANTHER" id="PTHR23501:SF92">
    <property type="entry name" value="GLUTATHIONE EXCHANGER 1-RELATED"/>
    <property type="match status" value="1"/>
</dbReference>
<feature type="transmembrane region" description="Helical" evidence="9">
    <location>
        <begin position="422"/>
        <end position="441"/>
    </location>
</feature>
<sequence length="619" mass="66920">MASYSAQKRLNLRGADGQVEDTVAKADVTLADIARGVKSPGVARIEAIAASLTMFDRILIFTSAFILAYAYGLDGGLRFNYQTYATNSFDKHSLLSTINVVRAVIAAAAQPTGGKLADIFGRVELLIFSVICYTVGTIIEAASENVGTFCAGSVIYQIGYTIVILLVEVIVADITTARSRLFFSYIPALPFIINAWISGDIQASAAKHISWHWGIGMWAIIYPICALPLILSLTWVGIRDKVREHGLFGYLKHSFRSPVAETSGGNIFSRFIKFSNELFWALDGIGIILVIAVFGLILAPLTLAGGTAGGTPPKWGSAGIIAPLVIGVCCIPVFVFWELRAPVPLVPFRFMKDRSVWAPFGIAIFLNFAWTMQADFLFTVLQVGFDFSVKATSRITLLYSFVSVIVGTCVGVVVFKVRRLKPFIIAGTCLFMVAFGLLIHFRGSVTADSAARAGVIGAQVVLGFAGGLFPYTTQASLQIQVPHEKMAVLTGIFLAMYNIGSALGYSVAGAMWTQLLPGELEKRFAPINATMAQEAYGSPLTFILSHPIGTPERTALISGYQHIQRLLTITGISLCVPLIIFSLLIRNVYLTDEQSLVKDSDVSSDEETGLEQVTAAEKK</sequence>
<evidence type="ECO:0000313" key="10">
    <source>
        <dbReference type="EMBL" id="OAA58673.1"/>
    </source>
</evidence>
<comment type="caution">
    <text evidence="10">The sequence shown here is derived from an EMBL/GenBank/DDBJ whole genome shotgun (WGS) entry which is preliminary data.</text>
</comment>
<evidence type="ECO:0000256" key="9">
    <source>
        <dbReference type="SAM" id="Phobius"/>
    </source>
</evidence>
<dbReference type="Gene3D" id="1.20.1250.20">
    <property type="entry name" value="MFS general substrate transporter like domains"/>
    <property type="match status" value="2"/>
</dbReference>
<dbReference type="GeneID" id="30022748"/>
<feature type="transmembrane region" description="Helical" evidence="9">
    <location>
        <begin position="315"/>
        <end position="337"/>
    </location>
</feature>
<feature type="region of interest" description="Disordered" evidence="8">
    <location>
        <begin position="599"/>
        <end position="619"/>
    </location>
</feature>
<dbReference type="GO" id="GO:0005886">
    <property type="term" value="C:plasma membrane"/>
    <property type="evidence" value="ECO:0007669"/>
    <property type="project" value="TreeGrafter"/>
</dbReference>
<dbReference type="Proteomes" id="UP000076744">
    <property type="component" value="Unassembled WGS sequence"/>
</dbReference>
<comment type="similarity">
    <text evidence="2">Belongs to the major facilitator superfamily.</text>
</comment>
<feature type="transmembrane region" description="Helical" evidence="9">
    <location>
        <begin position="278"/>
        <end position="303"/>
    </location>
</feature>
<evidence type="ECO:0000256" key="1">
    <source>
        <dbReference type="ARBA" id="ARBA00004127"/>
    </source>
</evidence>
<dbReference type="PANTHER" id="PTHR23501">
    <property type="entry name" value="MAJOR FACILITATOR SUPERFAMILY"/>
    <property type="match status" value="1"/>
</dbReference>
<dbReference type="GO" id="GO:0005768">
    <property type="term" value="C:endosome"/>
    <property type="evidence" value="ECO:0007669"/>
    <property type="project" value="TreeGrafter"/>
</dbReference>
<keyword evidence="6" id="KW-0406">Ion transport</keyword>
<feature type="transmembrane region" description="Helical" evidence="9">
    <location>
        <begin position="181"/>
        <end position="199"/>
    </location>
</feature>
<feature type="transmembrane region" description="Helical" evidence="9">
    <location>
        <begin position="211"/>
        <end position="238"/>
    </location>
</feature>
<feature type="transmembrane region" description="Helical" evidence="9">
    <location>
        <begin position="357"/>
        <end position="385"/>
    </location>
</feature>
<evidence type="ECO:0000313" key="11">
    <source>
        <dbReference type="Proteomes" id="UP000076744"/>
    </source>
</evidence>
<evidence type="ECO:0000256" key="3">
    <source>
        <dbReference type="ARBA" id="ARBA00022448"/>
    </source>
</evidence>
<dbReference type="GO" id="GO:0015343">
    <property type="term" value="F:siderophore-iron transmembrane transporter activity"/>
    <property type="evidence" value="ECO:0007669"/>
    <property type="project" value="TreeGrafter"/>
</dbReference>
<evidence type="ECO:0000256" key="6">
    <source>
        <dbReference type="ARBA" id="ARBA00023065"/>
    </source>
</evidence>
<dbReference type="AlphaFoldDB" id="A0A167RK57"/>
<dbReference type="OrthoDB" id="4088837at2759"/>
<proteinExistence type="inferred from homology"/>
<feature type="transmembrane region" description="Helical" evidence="9">
    <location>
        <begin position="54"/>
        <end position="72"/>
    </location>
</feature>
<feature type="transmembrane region" description="Helical" evidence="9">
    <location>
        <begin position="492"/>
        <end position="512"/>
    </location>
</feature>
<evidence type="ECO:0000256" key="7">
    <source>
        <dbReference type="ARBA" id="ARBA00023136"/>
    </source>
</evidence>
<feature type="transmembrane region" description="Helical" evidence="9">
    <location>
        <begin position="123"/>
        <end position="142"/>
    </location>
</feature>
<name>A0A167RK57_CORFA</name>
<feature type="transmembrane region" description="Helical" evidence="9">
    <location>
        <begin position="154"/>
        <end position="174"/>
    </location>
</feature>
<evidence type="ECO:0000256" key="5">
    <source>
        <dbReference type="ARBA" id="ARBA00022989"/>
    </source>
</evidence>
<feature type="transmembrane region" description="Helical" evidence="9">
    <location>
        <begin position="453"/>
        <end position="471"/>
    </location>
</feature>
<feature type="transmembrane region" description="Helical" evidence="9">
    <location>
        <begin position="566"/>
        <end position="585"/>
    </location>
</feature>
<accession>A0A167RK57</accession>
<keyword evidence="4 9" id="KW-0812">Transmembrane</keyword>
<keyword evidence="11" id="KW-1185">Reference proteome</keyword>
<dbReference type="RefSeq" id="XP_018702548.1">
    <property type="nucleotide sequence ID" value="XM_018850060.1"/>
</dbReference>
<comment type="subcellular location">
    <subcellularLocation>
        <location evidence="1">Endomembrane system</location>
        <topology evidence="1">Multi-pass membrane protein</topology>
    </subcellularLocation>
</comment>
<evidence type="ECO:0000256" key="2">
    <source>
        <dbReference type="ARBA" id="ARBA00008335"/>
    </source>
</evidence>
<dbReference type="SUPFAM" id="SSF103473">
    <property type="entry name" value="MFS general substrate transporter"/>
    <property type="match status" value="2"/>
</dbReference>
<dbReference type="FunFam" id="1.20.1250.20:FF:000197">
    <property type="entry name" value="Siderophore iron transporter 1"/>
    <property type="match status" value="1"/>
</dbReference>
<reference evidence="10 11" key="1">
    <citation type="journal article" date="2016" name="Genome Biol. Evol.">
        <title>Divergent and convergent evolution of fungal pathogenicity.</title>
        <authorList>
            <person name="Shang Y."/>
            <person name="Xiao G."/>
            <person name="Zheng P."/>
            <person name="Cen K."/>
            <person name="Zhan S."/>
            <person name="Wang C."/>
        </authorList>
    </citation>
    <scope>NUCLEOTIDE SEQUENCE [LARGE SCALE GENOMIC DNA]</scope>
    <source>
        <strain evidence="10 11">ARSEF 2679</strain>
    </source>
</reference>
<gene>
    <name evidence="10" type="ORF">ISF_06456</name>
</gene>
<keyword evidence="7 9" id="KW-0472">Membrane</keyword>
<keyword evidence="5 9" id="KW-1133">Transmembrane helix</keyword>
<dbReference type="GO" id="GO:0005774">
    <property type="term" value="C:vacuolar membrane"/>
    <property type="evidence" value="ECO:0007669"/>
    <property type="project" value="TreeGrafter"/>
</dbReference>
<evidence type="ECO:0000256" key="8">
    <source>
        <dbReference type="SAM" id="MobiDB-lite"/>
    </source>
</evidence>